<sequence length="318" mass="36261">MKSDIKPDPFFNGLPSLTALKAFAASAHYKSFTDASKALCVTQSAVSRQVRELEEHLNVSLFARVGRSIELTEEGRKLYETAYICFSHIYQTVEEISECRKNNNTTHRKKLTIAMTHAFSVLWMAKKMSNFIKEFPDIDLTIYSIDDSKSMADDTSIDGYISLEPSRCDDYVSTALFCDKVFPVCSPKYLSEHPEITDVNHLKDADLLHLQGSQANQGFGWKQWLEFCGIDNNQDNHKGEKLLTASSYQFLIQMALDHQGIALGWAHLIEDLLKRGELVRPVSKSVTLGNYVHYFTHKKHSDKEYELLKLKGWLLTHL</sequence>
<evidence type="ECO:0000256" key="1">
    <source>
        <dbReference type="ARBA" id="ARBA00009437"/>
    </source>
</evidence>
<dbReference type="FunFam" id="1.10.10.10:FF:000001">
    <property type="entry name" value="LysR family transcriptional regulator"/>
    <property type="match status" value="1"/>
</dbReference>
<dbReference type="Pfam" id="PF03466">
    <property type="entry name" value="LysR_substrate"/>
    <property type="match status" value="1"/>
</dbReference>
<dbReference type="InterPro" id="IPR058163">
    <property type="entry name" value="LysR-type_TF_proteobact-type"/>
</dbReference>
<dbReference type="OrthoDB" id="6787458at2"/>
<dbReference type="Proteomes" id="UP000242757">
    <property type="component" value="Unassembled WGS sequence"/>
</dbReference>
<protein>
    <recommendedName>
        <fullName evidence="5">HTH lysR-type domain-containing protein</fullName>
    </recommendedName>
</protein>
<dbReference type="Gene3D" id="1.10.10.10">
    <property type="entry name" value="Winged helix-like DNA-binding domain superfamily/Winged helix DNA-binding domain"/>
    <property type="match status" value="1"/>
</dbReference>
<accession>A0A233RII2</accession>
<dbReference type="AlphaFoldDB" id="A0A233RII2"/>
<dbReference type="Gene3D" id="3.40.190.10">
    <property type="entry name" value="Periplasmic binding protein-like II"/>
    <property type="match status" value="2"/>
</dbReference>
<dbReference type="InterPro" id="IPR036390">
    <property type="entry name" value="WH_DNA-bd_sf"/>
</dbReference>
<dbReference type="GO" id="GO:0003677">
    <property type="term" value="F:DNA binding"/>
    <property type="evidence" value="ECO:0007669"/>
    <property type="project" value="UniProtKB-KW"/>
</dbReference>
<keyword evidence="4" id="KW-0804">Transcription</keyword>
<dbReference type="SUPFAM" id="SSF46785">
    <property type="entry name" value="Winged helix' DNA-binding domain"/>
    <property type="match status" value="1"/>
</dbReference>
<evidence type="ECO:0000256" key="4">
    <source>
        <dbReference type="ARBA" id="ARBA00023163"/>
    </source>
</evidence>
<dbReference type="Pfam" id="PF00126">
    <property type="entry name" value="HTH_1"/>
    <property type="match status" value="1"/>
</dbReference>
<dbReference type="InterPro" id="IPR036388">
    <property type="entry name" value="WH-like_DNA-bd_sf"/>
</dbReference>
<comment type="caution">
    <text evidence="6">The sequence shown here is derived from an EMBL/GenBank/DDBJ whole genome shotgun (WGS) entry which is preliminary data.</text>
</comment>
<keyword evidence="2" id="KW-0805">Transcription regulation</keyword>
<evidence type="ECO:0000256" key="3">
    <source>
        <dbReference type="ARBA" id="ARBA00023125"/>
    </source>
</evidence>
<keyword evidence="3" id="KW-0238">DNA-binding</keyword>
<reference evidence="6 7" key="1">
    <citation type="submission" date="2017-08" db="EMBL/GenBank/DDBJ databases">
        <title>A Genome Sequence of Oceanimonas doudoroffii ATCC 27123T.</title>
        <authorList>
            <person name="Brennan M.A."/>
            <person name="Maclea K.S."/>
            <person name="Mcclelland W.D."/>
            <person name="Trachtenberg A.M."/>
        </authorList>
    </citation>
    <scope>NUCLEOTIDE SEQUENCE [LARGE SCALE GENOMIC DNA]</scope>
    <source>
        <strain evidence="6 7">ATCC 27123</strain>
    </source>
</reference>
<dbReference type="InterPro" id="IPR005119">
    <property type="entry name" value="LysR_subst-bd"/>
</dbReference>
<keyword evidence="7" id="KW-1185">Reference proteome</keyword>
<dbReference type="EMBL" id="NBIM01000001">
    <property type="protein sequence ID" value="OXY83198.1"/>
    <property type="molecule type" value="Genomic_DNA"/>
</dbReference>
<dbReference type="PRINTS" id="PR00039">
    <property type="entry name" value="HTHLYSR"/>
</dbReference>
<dbReference type="RefSeq" id="WP_094199973.1">
    <property type="nucleotide sequence ID" value="NZ_NBIM01000001.1"/>
</dbReference>
<evidence type="ECO:0000313" key="7">
    <source>
        <dbReference type="Proteomes" id="UP000242757"/>
    </source>
</evidence>
<dbReference type="InterPro" id="IPR000847">
    <property type="entry name" value="LysR_HTH_N"/>
</dbReference>
<evidence type="ECO:0000259" key="5">
    <source>
        <dbReference type="PROSITE" id="PS50931"/>
    </source>
</evidence>
<evidence type="ECO:0000256" key="2">
    <source>
        <dbReference type="ARBA" id="ARBA00023015"/>
    </source>
</evidence>
<feature type="domain" description="HTH lysR-type" evidence="5">
    <location>
        <begin position="15"/>
        <end position="72"/>
    </location>
</feature>
<organism evidence="6 7">
    <name type="scientific">Oceanimonas doudoroffii</name>
    <dbReference type="NCBI Taxonomy" id="84158"/>
    <lineage>
        <taxon>Bacteria</taxon>
        <taxon>Pseudomonadati</taxon>
        <taxon>Pseudomonadota</taxon>
        <taxon>Gammaproteobacteria</taxon>
        <taxon>Aeromonadales</taxon>
        <taxon>Aeromonadaceae</taxon>
        <taxon>Oceanimonas</taxon>
    </lineage>
</organism>
<dbReference type="GO" id="GO:0003700">
    <property type="term" value="F:DNA-binding transcription factor activity"/>
    <property type="evidence" value="ECO:0007669"/>
    <property type="project" value="InterPro"/>
</dbReference>
<comment type="similarity">
    <text evidence="1">Belongs to the LysR transcriptional regulatory family.</text>
</comment>
<dbReference type="PANTHER" id="PTHR30537">
    <property type="entry name" value="HTH-TYPE TRANSCRIPTIONAL REGULATOR"/>
    <property type="match status" value="1"/>
</dbReference>
<dbReference type="PANTHER" id="PTHR30537:SF5">
    <property type="entry name" value="HTH-TYPE TRANSCRIPTIONAL ACTIVATOR TTDR-RELATED"/>
    <property type="match status" value="1"/>
</dbReference>
<dbReference type="PROSITE" id="PS50931">
    <property type="entry name" value="HTH_LYSR"/>
    <property type="match status" value="1"/>
</dbReference>
<evidence type="ECO:0000313" key="6">
    <source>
        <dbReference type="EMBL" id="OXY83198.1"/>
    </source>
</evidence>
<name>A0A233RII2_9GAMM</name>
<dbReference type="SUPFAM" id="SSF53850">
    <property type="entry name" value="Periplasmic binding protein-like II"/>
    <property type="match status" value="1"/>
</dbReference>
<proteinExistence type="inferred from homology"/>
<gene>
    <name evidence="6" type="ORF">B6S08_06800</name>
</gene>